<proteinExistence type="predicted"/>
<dbReference type="Proteomes" id="UP001054945">
    <property type="component" value="Unassembled WGS sequence"/>
</dbReference>
<dbReference type="AlphaFoldDB" id="A0AAV4RI69"/>
<keyword evidence="2" id="KW-1185">Reference proteome</keyword>
<sequence>MPEMHDKSEDWKLLALEEEQIYDKNPQRPVLIYAYQLVAKQRTSVEAFAKFSMLLVNSDELIPRRKKRGMGWGGVCQSSSEAHFSPQDASFQSSYQSPGLFCIRVTAAPRV</sequence>
<gene>
    <name evidence="1" type="ORF">CEXT_806171</name>
</gene>
<evidence type="ECO:0000313" key="1">
    <source>
        <dbReference type="EMBL" id="GIY19910.1"/>
    </source>
</evidence>
<evidence type="ECO:0000313" key="2">
    <source>
        <dbReference type="Proteomes" id="UP001054945"/>
    </source>
</evidence>
<protein>
    <submittedName>
        <fullName evidence="1">Uncharacterized protein</fullName>
    </submittedName>
</protein>
<reference evidence="1 2" key="1">
    <citation type="submission" date="2021-06" db="EMBL/GenBank/DDBJ databases">
        <title>Caerostris extrusa draft genome.</title>
        <authorList>
            <person name="Kono N."/>
            <person name="Arakawa K."/>
        </authorList>
    </citation>
    <scope>NUCLEOTIDE SEQUENCE [LARGE SCALE GENOMIC DNA]</scope>
</reference>
<organism evidence="1 2">
    <name type="scientific">Caerostris extrusa</name>
    <name type="common">Bark spider</name>
    <name type="synonym">Caerostris bankana</name>
    <dbReference type="NCBI Taxonomy" id="172846"/>
    <lineage>
        <taxon>Eukaryota</taxon>
        <taxon>Metazoa</taxon>
        <taxon>Ecdysozoa</taxon>
        <taxon>Arthropoda</taxon>
        <taxon>Chelicerata</taxon>
        <taxon>Arachnida</taxon>
        <taxon>Araneae</taxon>
        <taxon>Araneomorphae</taxon>
        <taxon>Entelegynae</taxon>
        <taxon>Araneoidea</taxon>
        <taxon>Araneidae</taxon>
        <taxon>Caerostris</taxon>
    </lineage>
</organism>
<comment type="caution">
    <text evidence="1">The sequence shown here is derived from an EMBL/GenBank/DDBJ whole genome shotgun (WGS) entry which is preliminary data.</text>
</comment>
<name>A0AAV4RI69_CAEEX</name>
<accession>A0AAV4RI69</accession>
<dbReference type="EMBL" id="BPLR01007806">
    <property type="protein sequence ID" value="GIY19910.1"/>
    <property type="molecule type" value="Genomic_DNA"/>
</dbReference>